<sequence length="619" mass="68657">MVTLVSLRAYRRFPLVVYRFLPLIWAYLRDRKRFVVLGGSREVTHEMRLKRAEVLLDTLLTLGPTFIKLGQILSTRPDVLPASYIEVLSSLQDDVPPAPWAESRHVIEDELGPIEEVFDEFDTDPISGASLGQVYVATYEGQEVAVKVRRPGIEELVEADLRIIKWSLPLLSRFVGQGQAFSLDNLAEEFDKTIHQEMDYSREQRVLREIRANFEDSDRIVIPEPVAAASGPRVLTMEYIPGTKISDTAALDAMGIDRTELATTLQRAYLQMIAEDGVFHADPHPGNLSVTPEGKIIFYDFGMSGRVDPFIQEKIIDFYIAVANQDIDAILDALVEMGTLSPEADRKVMADVMELAIADVRGEDIEQYRVQQVIEQVESTIYDFPLRLPQNMALVLRVATVVEGVCVTLDPNFDFIEVATEYLSEEGYLEDTARRLAGDAADQTRDTARALFTVPPKLDDVLDTVQREDLAVNVTLEDDNDVLDRLAKRIAYSILTAVGGLSAAIIYSFGSELVDVYVSVVIIVATLPMVFFLYRSFTKNKRGIRAQPQFTRQSMKERQAADPGADESGSAGAMMPGAVTQTGGDASGDGSRRGDRERRGWDDGGGVAIGVSDERDGDS</sequence>
<keyword evidence="5" id="KW-0830">Ubiquinone</keyword>
<evidence type="ECO:0000256" key="3">
    <source>
        <dbReference type="SAM" id="Phobius"/>
    </source>
</evidence>
<dbReference type="Gene3D" id="1.10.510.10">
    <property type="entry name" value="Transferase(Phosphotransferase) domain 1"/>
    <property type="match status" value="1"/>
</dbReference>
<dbReference type="PANTHER" id="PTHR10566:SF113">
    <property type="entry name" value="PROTEIN ACTIVITY OF BC1 COMPLEX KINASE 7, CHLOROPLASTIC"/>
    <property type="match status" value="1"/>
</dbReference>
<comment type="similarity">
    <text evidence="1">Belongs to the protein kinase superfamily. ADCK protein kinase family.</text>
</comment>
<reference evidence="5 6" key="1">
    <citation type="submission" date="2016-11" db="EMBL/GenBank/DDBJ databases">
        <authorList>
            <person name="Jaros S."/>
            <person name="Januszkiewicz K."/>
            <person name="Wedrychowicz H."/>
        </authorList>
    </citation>
    <scope>NUCLEOTIDE SEQUENCE [LARGE SCALE GENOMIC DNA]</scope>
    <source>
        <strain evidence="5 6">DSM 9297</strain>
    </source>
</reference>
<dbReference type="AlphaFoldDB" id="A0A1M5MPS4"/>
<accession>A0A1M5MPS4</accession>
<keyword evidence="3" id="KW-0472">Membrane</keyword>
<evidence type="ECO:0000256" key="1">
    <source>
        <dbReference type="ARBA" id="ARBA00009670"/>
    </source>
</evidence>
<dbReference type="GO" id="GO:0005524">
    <property type="term" value="F:ATP binding"/>
    <property type="evidence" value="ECO:0007669"/>
    <property type="project" value="InterPro"/>
</dbReference>
<protein>
    <submittedName>
        <fullName evidence="5">Predicted unusual protein kinase regulating ubiquinone biosynthesis, AarF/ABC1/UbiB family</fullName>
    </submittedName>
</protein>
<dbReference type="EMBL" id="FQWV01000002">
    <property type="protein sequence ID" value="SHG79298.1"/>
    <property type="molecule type" value="Genomic_DNA"/>
</dbReference>
<dbReference type="GO" id="GO:0004672">
    <property type="term" value="F:protein kinase activity"/>
    <property type="evidence" value="ECO:0007669"/>
    <property type="project" value="InterPro"/>
</dbReference>
<keyword evidence="5" id="KW-0418">Kinase</keyword>
<dbReference type="InterPro" id="IPR004147">
    <property type="entry name" value="ABC1_dom"/>
</dbReference>
<dbReference type="Proteomes" id="UP000184357">
    <property type="component" value="Unassembled WGS sequence"/>
</dbReference>
<keyword evidence="6" id="KW-1185">Reference proteome</keyword>
<dbReference type="PANTHER" id="PTHR10566">
    <property type="entry name" value="CHAPERONE-ACTIVITY OF BC1 COMPLEX CABC1 -RELATED"/>
    <property type="match status" value="1"/>
</dbReference>
<evidence type="ECO:0000259" key="4">
    <source>
        <dbReference type="PROSITE" id="PS50011"/>
    </source>
</evidence>
<dbReference type="CDD" id="cd05121">
    <property type="entry name" value="ABC1_ADCK3-like"/>
    <property type="match status" value="1"/>
</dbReference>
<dbReference type="InterPro" id="IPR011009">
    <property type="entry name" value="Kinase-like_dom_sf"/>
</dbReference>
<keyword evidence="5" id="KW-0808">Transferase</keyword>
<dbReference type="Pfam" id="PF03109">
    <property type="entry name" value="ABC1"/>
    <property type="match status" value="1"/>
</dbReference>
<dbReference type="InterPro" id="IPR050154">
    <property type="entry name" value="UbiB_kinase"/>
</dbReference>
<evidence type="ECO:0000313" key="5">
    <source>
        <dbReference type="EMBL" id="SHG79298.1"/>
    </source>
</evidence>
<evidence type="ECO:0000313" key="6">
    <source>
        <dbReference type="Proteomes" id="UP000184357"/>
    </source>
</evidence>
<proteinExistence type="inferred from homology"/>
<feature type="transmembrane region" description="Helical" evidence="3">
    <location>
        <begin position="490"/>
        <end position="510"/>
    </location>
</feature>
<keyword evidence="3" id="KW-1133">Transmembrane helix</keyword>
<feature type="compositionally biased region" description="Basic and acidic residues" evidence="2">
    <location>
        <begin position="590"/>
        <end position="602"/>
    </location>
</feature>
<organism evidence="5 6">
    <name type="scientific">Halobaculum gomorrense</name>
    <dbReference type="NCBI Taxonomy" id="43928"/>
    <lineage>
        <taxon>Archaea</taxon>
        <taxon>Methanobacteriati</taxon>
        <taxon>Methanobacteriota</taxon>
        <taxon>Stenosarchaea group</taxon>
        <taxon>Halobacteria</taxon>
        <taxon>Halobacteriales</taxon>
        <taxon>Haloferacaceae</taxon>
        <taxon>Halobaculum</taxon>
    </lineage>
</organism>
<feature type="transmembrane region" description="Helical" evidence="3">
    <location>
        <begin position="516"/>
        <end position="534"/>
    </location>
</feature>
<dbReference type="PROSITE" id="PS50011">
    <property type="entry name" value="PROTEIN_KINASE_DOM"/>
    <property type="match status" value="1"/>
</dbReference>
<evidence type="ECO:0000256" key="2">
    <source>
        <dbReference type="SAM" id="MobiDB-lite"/>
    </source>
</evidence>
<dbReference type="InterPro" id="IPR000719">
    <property type="entry name" value="Prot_kinase_dom"/>
</dbReference>
<keyword evidence="3" id="KW-0812">Transmembrane</keyword>
<dbReference type="RefSeq" id="WP_079991505.1">
    <property type="nucleotide sequence ID" value="NZ_FQWV01000002.1"/>
</dbReference>
<feature type="domain" description="Protein kinase" evidence="4">
    <location>
        <begin position="120"/>
        <end position="452"/>
    </location>
</feature>
<name>A0A1M5MPS4_9EURY</name>
<dbReference type="STRING" id="43928.SAMN05443636_1094"/>
<feature type="region of interest" description="Disordered" evidence="2">
    <location>
        <begin position="548"/>
        <end position="619"/>
    </location>
</feature>
<dbReference type="SUPFAM" id="SSF56112">
    <property type="entry name" value="Protein kinase-like (PK-like)"/>
    <property type="match status" value="1"/>
</dbReference>
<dbReference type="OrthoDB" id="8087at2157"/>
<gene>
    <name evidence="5" type="ORF">SAMN05443636_1094</name>
</gene>